<evidence type="ECO:0000313" key="3">
    <source>
        <dbReference type="EMBL" id="PEG39724.1"/>
    </source>
</evidence>
<dbReference type="AlphaFoldDB" id="A0A2A7N759"/>
<evidence type="ECO:0000256" key="1">
    <source>
        <dbReference type="SAM" id="MobiDB-lite"/>
    </source>
</evidence>
<reference evidence="3 4" key="1">
    <citation type="submission" date="2017-10" db="EMBL/GenBank/DDBJ databases">
        <title>The new phylogeny of genus Mycobacterium.</title>
        <authorList>
            <person name="Tortoli E."/>
            <person name="Trovato A."/>
            <person name="Cirillo D.M."/>
        </authorList>
    </citation>
    <scope>NUCLEOTIDE SEQUENCE [LARGE SCALE GENOMIC DNA]</scope>
    <source>
        <strain evidence="3 4">CCUG37673</strain>
    </source>
</reference>
<proteinExistence type="predicted"/>
<organism evidence="3 4">
    <name type="scientific">Mycolicibacterium agri</name>
    <name type="common">Mycobacterium agri</name>
    <dbReference type="NCBI Taxonomy" id="36811"/>
    <lineage>
        <taxon>Bacteria</taxon>
        <taxon>Bacillati</taxon>
        <taxon>Actinomycetota</taxon>
        <taxon>Actinomycetes</taxon>
        <taxon>Mycobacteriales</taxon>
        <taxon>Mycobacteriaceae</taxon>
        <taxon>Mycolicibacterium</taxon>
    </lineage>
</organism>
<protein>
    <submittedName>
        <fullName evidence="3">Uncharacterized protein</fullName>
    </submittedName>
</protein>
<evidence type="ECO:0000313" key="5">
    <source>
        <dbReference type="Proteomes" id="UP000465302"/>
    </source>
</evidence>
<dbReference type="RefSeq" id="WP_097939780.1">
    <property type="nucleotide sequence ID" value="NZ_BLKS01000001.1"/>
</dbReference>
<dbReference type="Proteomes" id="UP000465302">
    <property type="component" value="Unassembled WGS sequence"/>
</dbReference>
<reference evidence="2 5" key="2">
    <citation type="journal article" date="2019" name="Emerg. Microbes Infect.">
        <title>Comprehensive subspecies identification of 175 nontuberculous mycobacteria species based on 7547 genomic profiles.</title>
        <authorList>
            <person name="Matsumoto Y."/>
            <person name="Kinjo T."/>
            <person name="Motooka D."/>
            <person name="Nabeya D."/>
            <person name="Jung N."/>
            <person name="Uechi K."/>
            <person name="Horii T."/>
            <person name="Iida T."/>
            <person name="Fujita J."/>
            <person name="Nakamura S."/>
        </authorList>
    </citation>
    <scope>NUCLEOTIDE SEQUENCE [LARGE SCALE GENOMIC DNA]</scope>
    <source>
        <strain evidence="2 5">JCM 6377</strain>
    </source>
</reference>
<dbReference type="OrthoDB" id="5145891at2"/>
<keyword evidence="4" id="KW-1185">Reference proteome</keyword>
<name>A0A2A7N759_MYCAG</name>
<dbReference type="SUPFAM" id="SSF69279">
    <property type="entry name" value="Phage tail proteins"/>
    <property type="match status" value="1"/>
</dbReference>
<dbReference type="EMBL" id="PDCP01000013">
    <property type="protein sequence ID" value="PEG39724.1"/>
    <property type="molecule type" value="Genomic_DNA"/>
</dbReference>
<dbReference type="Proteomes" id="UP000220914">
    <property type="component" value="Unassembled WGS sequence"/>
</dbReference>
<evidence type="ECO:0000313" key="2">
    <source>
        <dbReference type="EMBL" id="GFG52569.1"/>
    </source>
</evidence>
<gene>
    <name evidence="3" type="ORF">CQY20_09225</name>
    <name evidence="2" type="ORF">MAGR_40100</name>
</gene>
<accession>A0A2A7N759</accession>
<feature type="region of interest" description="Disordered" evidence="1">
    <location>
        <begin position="206"/>
        <end position="232"/>
    </location>
</feature>
<dbReference type="EMBL" id="BLKS01000001">
    <property type="protein sequence ID" value="GFG52569.1"/>
    <property type="molecule type" value="Genomic_DNA"/>
</dbReference>
<comment type="caution">
    <text evidence="3">The sequence shown here is derived from an EMBL/GenBank/DDBJ whole genome shotgun (WGS) entry which is preliminary data.</text>
</comment>
<evidence type="ECO:0000313" key="4">
    <source>
        <dbReference type="Proteomes" id="UP000220914"/>
    </source>
</evidence>
<sequence>MTVLSFGAIATVGSLRYTGGIAAIQVSLSIGPGVGSARITFPRDLRVEAKPGDTVVISLTGESPDEVLAFTGSVSVVHRGVDTTTVLCGDGSSTLAAIRTGSTFERQGASAIAKALAREARVDVGVIDVDLDLPCYVADQGRTAWEHLTILAGWGGAFTTCAADGTVEVRRFPSPPADTALRYGREIAELTVTAVAPAADVLLTGNGPAGNASDPRAPQQSTGTLPDAAPGPAAHTIRVAAPALRTPSAVASANQAYADRNGAARLSAACWLVPRLRAGTTVEIAEAPAPESAGPWLLTRVVHTVGPGPAARTTFEAINMATTGGSSLLGRVVGAVGGLL</sequence>
<reference evidence="2" key="3">
    <citation type="submission" date="2020-02" db="EMBL/GenBank/DDBJ databases">
        <authorList>
            <person name="Matsumoto Y."/>
            <person name="Motooka D."/>
            <person name="Nakamura S."/>
        </authorList>
    </citation>
    <scope>NUCLEOTIDE SEQUENCE</scope>
    <source>
        <strain evidence="2">JCM 6377</strain>
    </source>
</reference>